<evidence type="ECO:0000256" key="1">
    <source>
        <dbReference type="ARBA" id="ARBA00022555"/>
    </source>
</evidence>
<dbReference type="EMBL" id="JAVXUP010002245">
    <property type="protein sequence ID" value="KAK3004494.1"/>
    <property type="molecule type" value="Genomic_DNA"/>
</dbReference>
<name>A0AA88VCC4_9ASTE</name>
<dbReference type="PROSITE" id="PS51626">
    <property type="entry name" value="SAM_MT_TRM1"/>
    <property type="match status" value="1"/>
</dbReference>
<evidence type="ECO:0000256" key="7">
    <source>
        <dbReference type="PROSITE-ProRule" id="PRU00958"/>
    </source>
</evidence>
<dbReference type="PANTHER" id="PTHR10631">
    <property type="entry name" value="N 2 ,N 2 -DIMETHYLGUANOSINE TRNA METHYLTRANSFERASE"/>
    <property type="match status" value="1"/>
</dbReference>
<dbReference type="GO" id="GO:0005634">
    <property type="term" value="C:nucleus"/>
    <property type="evidence" value="ECO:0007669"/>
    <property type="project" value="TreeGrafter"/>
</dbReference>
<dbReference type="GO" id="GO:0000049">
    <property type="term" value="F:tRNA binding"/>
    <property type="evidence" value="ECO:0007669"/>
    <property type="project" value="UniProtKB-UniRule"/>
</dbReference>
<evidence type="ECO:0000256" key="6">
    <source>
        <dbReference type="ARBA" id="ARBA00022884"/>
    </source>
</evidence>
<proteinExistence type="inferred from homology"/>
<evidence type="ECO:0000256" key="4">
    <source>
        <dbReference type="ARBA" id="ARBA00022691"/>
    </source>
</evidence>
<dbReference type="GO" id="GO:0002940">
    <property type="term" value="P:tRNA N2-guanine methylation"/>
    <property type="evidence" value="ECO:0007669"/>
    <property type="project" value="TreeGrafter"/>
</dbReference>
<dbReference type="AlphaFoldDB" id="A0AA88VCC4"/>
<evidence type="ECO:0000256" key="3">
    <source>
        <dbReference type="ARBA" id="ARBA00022679"/>
    </source>
</evidence>
<dbReference type="Gene3D" id="3.40.50.150">
    <property type="entry name" value="Vaccinia Virus protein VP39"/>
    <property type="match status" value="1"/>
</dbReference>
<dbReference type="GO" id="GO:0160104">
    <property type="term" value="F:tRNA (guanine(26)-N2)-dimethyltransferase activity"/>
    <property type="evidence" value="ECO:0007669"/>
    <property type="project" value="UniProtKB-UniRule"/>
</dbReference>
<dbReference type="EC" id="2.1.1.216" evidence="7"/>
<dbReference type="InterPro" id="IPR029063">
    <property type="entry name" value="SAM-dependent_MTases_sf"/>
</dbReference>
<organism evidence="8 9">
    <name type="scientific">Escallonia herrerae</name>
    <dbReference type="NCBI Taxonomy" id="1293975"/>
    <lineage>
        <taxon>Eukaryota</taxon>
        <taxon>Viridiplantae</taxon>
        <taxon>Streptophyta</taxon>
        <taxon>Embryophyta</taxon>
        <taxon>Tracheophyta</taxon>
        <taxon>Spermatophyta</taxon>
        <taxon>Magnoliopsida</taxon>
        <taxon>eudicotyledons</taxon>
        <taxon>Gunneridae</taxon>
        <taxon>Pentapetalae</taxon>
        <taxon>asterids</taxon>
        <taxon>campanulids</taxon>
        <taxon>Escalloniales</taxon>
        <taxon>Escalloniaceae</taxon>
        <taxon>Escallonia</taxon>
    </lineage>
</organism>
<evidence type="ECO:0000256" key="2">
    <source>
        <dbReference type="ARBA" id="ARBA00022603"/>
    </source>
</evidence>
<gene>
    <name evidence="8" type="ORF">RJ639_018757</name>
</gene>
<comment type="catalytic activity">
    <reaction evidence="7">
        <text>guanosine(26) in tRNA + 2 S-adenosyl-L-methionine = N(2)-dimethylguanosine(26) in tRNA + 2 S-adenosyl-L-homocysteine + 2 H(+)</text>
        <dbReference type="Rhea" id="RHEA:43140"/>
        <dbReference type="Rhea" id="RHEA-COMP:10359"/>
        <dbReference type="Rhea" id="RHEA-COMP:10360"/>
        <dbReference type="ChEBI" id="CHEBI:15378"/>
        <dbReference type="ChEBI" id="CHEBI:57856"/>
        <dbReference type="ChEBI" id="CHEBI:59789"/>
        <dbReference type="ChEBI" id="CHEBI:74269"/>
        <dbReference type="ChEBI" id="CHEBI:74513"/>
        <dbReference type="EC" id="2.1.1.216"/>
    </reaction>
</comment>
<dbReference type="CDD" id="cd02440">
    <property type="entry name" value="AdoMet_MTases"/>
    <property type="match status" value="1"/>
</dbReference>
<evidence type="ECO:0000313" key="9">
    <source>
        <dbReference type="Proteomes" id="UP001188597"/>
    </source>
</evidence>
<comment type="similarity">
    <text evidence="7">Belongs to the class I-like SAM-binding methyltransferase superfamily. Trm1 family.</text>
</comment>
<dbReference type="SUPFAM" id="SSF53335">
    <property type="entry name" value="S-adenosyl-L-methionine-dependent methyltransferases"/>
    <property type="match status" value="1"/>
</dbReference>
<keyword evidence="3 7" id="KW-0808">Transferase</keyword>
<dbReference type="InterPro" id="IPR002905">
    <property type="entry name" value="Trm1"/>
</dbReference>
<keyword evidence="1 7" id="KW-0820">tRNA-binding</keyword>
<protein>
    <recommendedName>
        <fullName evidence="7">tRNA (guanine(26)-N(2))-dimethyltransferase</fullName>
        <ecNumber evidence="7">2.1.1.216</ecNumber>
    </recommendedName>
</protein>
<keyword evidence="6 7" id="KW-0694">RNA-binding</keyword>
<dbReference type="InterPro" id="IPR042296">
    <property type="entry name" value="tRNA_met_Trm1_C"/>
</dbReference>
<evidence type="ECO:0000313" key="8">
    <source>
        <dbReference type="EMBL" id="KAK3004494.1"/>
    </source>
</evidence>
<dbReference type="Gene3D" id="3.30.56.70">
    <property type="entry name" value="N2,N2-dimethylguanosine tRNA methyltransferase, C-terminal domain"/>
    <property type="match status" value="1"/>
</dbReference>
<keyword evidence="4 7" id="KW-0949">S-adenosyl-L-methionine</keyword>
<evidence type="ECO:0000256" key="5">
    <source>
        <dbReference type="ARBA" id="ARBA00022694"/>
    </source>
</evidence>
<comment type="caution">
    <text evidence="8">The sequence shown here is derived from an EMBL/GenBank/DDBJ whole genome shotgun (WGS) entry which is preliminary data.</text>
</comment>
<keyword evidence="5 7" id="KW-0819">tRNA processing</keyword>
<dbReference type="Proteomes" id="UP001188597">
    <property type="component" value="Unassembled WGS sequence"/>
</dbReference>
<dbReference type="PANTHER" id="PTHR10631:SF9">
    <property type="entry name" value="TRNA (GUANINE(26)-N(2))-DIMETHYLTRANSFERASE"/>
    <property type="match status" value="1"/>
</dbReference>
<accession>A0AA88VCC4</accession>
<keyword evidence="2 7" id="KW-0489">Methyltransferase</keyword>
<dbReference type="Pfam" id="PF02005">
    <property type="entry name" value="TRM"/>
    <property type="match status" value="1"/>
</dbReference>
<reference evidence="8" key="1">
    <citation type="submission" date="2022-12" db="EMBL/GenBank/DDBJ databases">
        <title>Draft genome assemblies for two species of Escallonia (Escalloniales).</title>
        <authorList>
            <person name="Chanderbali A."/>
            <person name="Dervinis C."/>
            <person name="Anghel I."/>
            <person name="Soltis D."/>
            <person name="Soltis P."/>
            <person name="Zapata F."/>
        </authorList>
    </citation>
    <scope>NUCLEOTIDE SEQUENCE</scope>
    <source>
        <strain evidence="8">UCBG64.0493</strain>
        <tissue evidence="8">Leaf</tissue>
    </source>
</reference>
<keyword evidence="9" id="KW-1185">Reference proteome</keyword>
<sequence length="480" mass="53800">MSEQSPGQKRFEMVLGGKLGKGVLQIMDSPVAGWDPFTKSYYVVRFLRKEQMSLLWIYDIQPNLDWNWARLNGASIDAGDTFFRRESATGRDLGVLAASLHKKTHHSLRVLDALCGCGIRSLRYLIEADADFVWANDANENHGNVILSNLSQVSRGFGENRRWVVTHCDANAVMADSFVHKEYFDFIDVDSFGSDSSFLRPAFNALRFGGLLYLTSTDGYTSGGHRPQHCLAAYGAYLRPMPYSNELGLRMLIAGAVREASVLGYHVAPLFSYYSYHGPVFRVLLQVKRGKLPNNSHYSFIGYCNKCGNSQAISWDRLGQIRCPCNLNVPGSLLVSGPLYTGPLHSATYLAEMLNLAEQWGWTGNGTGKDLKKLLKQLIDESDPKLPFGFIKLDELASRAKIDSPPLLTMMSALHKNDPRLDLTKIYWKSLVITSIFVAITWWMLQEGYVTSRSHIASNAIKTNCPMAECIRIARELRQC</sequence>